<feature type="region of interest" description="Disordered" evidence="1">
    <location>
        <begin position="147"/>
        <end position="209"/>
    </location>
</feature>
<feature type="domain" description="Fibronectin type-III" evidence="2">
    <location>
        <begin position="39"/>
        <end position="127"/>
    </location>
</feature>
<feature type="compositionally biased region" description="Polar residues" evidence="1">
    <location>
        <begin position="988"/>
        <end position="997"/>
    </location>
</feature>
<proteinExistence type="predicted"/>
<protein>
    <recommendedName>
        <fullName evidence="2">Fibronectin type-III domain-containing protein</fullName>
    </recommendedName>
</protein>
<evidence type="ECO:0000313" key="3">
    <source>
        <dbReference type="EMBL" id="KAG9245489.1"/>
    </source>
</evidence>
<keyword evidence="4" id="KW-1185">Reference proteome</keyword>
<dbReference type="OrthoDB" id="5572782at2759"/>
<dbReference type="InterPro" id="IPR036116">
    <property type="entry name" value="FN3_sf"/>
</dbReference>
<dbReference type="PROSITE" id="PS50853">
    <property type="entry name" value="FN3"/>
    <property type="match status" value="1"/>
</dbReference>
<dbReference type="SMART" id="SM00060">
    <property type="entry name" value="FN3"/>
    <property type="match status" value="1"/>
</dbReference>
<feature type="region of interest" description="Disordered" evidence="1">
    <location>
        <begin position="240"/>
        <end position="318"/>
    </location>
</feature>
<feature type="compositionally biased region" description="Basic residues" evidence="1">
    <location>
        <begin position="476"/>
        <end position="485"/>
    </location>
</feature>
<accession>A0A9P8CFT4</accession>
<feature type="region of interest" description="Disordered" evidence="1">
    <location>
        <begin position="460"/>
        <end position="485"/>
    </location>
</feature>
<evidence type="ECO:0000259" key="2">
    <source>
        <dbReference type="PROSITE" id="PS50853"/>
    </source>
</evidence>
<dbReference type="AlphaFoldDB" id="A0A9P8CFT4"/>
<dbReference type="Gene3D" id="2.60.40.10">
    <property type="entry name" value="Immunoglobulins"/>
    <property type="match status" value="1"/>
</dbReference>
<feature type="region of interest" description="Disordered" evidence="1">
    <location>
        <begin position="569"/>
        <end position="661"/>
    </location>
</feature>
<dbReference type="CDD" id="cd00063">
    <property type="entry name" value="FN3"/>
    <property type="match status" value="1"/>
</dbReference>
<comment type="caution">
    <text evidence="3">The sequence shown here is derived from an EMBL/GenBank/DDBJ whole genome shotgun (WGS) entry which is preliminary data.</text>
</comment>
<name>A0A9P8CFT4_9HELO</name>
<feature type="region of interest" description="Disordered" evidence="1">
    <location>
        <begin position="390"/>
        <end position="411"/>
    </location>
</feature>
<feature type="compositionally biased region" description="Basic and acidic residues" evidence="1">
    <location>
        <begin position="1055"/>
        <end position="1068"/>
    </location>
</feature>
<feature type="compositionally biased region" description="Basic and acidic residues" evidence="1">
    <location>
        <begin position="300"/>
        <end position="318"/>
    </location>
</feature>
<evidence type="ECO:0000256" key="1">
    <source>
        <dbReference type="SAM" id="MobiDB-lite"/>
    </source>
</evidence>
<feature type="region of interest" description="Disordered" evidence="1">
    <location>
        <begin position="673"/>
        <end position="792"/>
    </location>
</feature>
<dbReference type="PANTHER" id="PTHR23159">
    <property type="entry name" value="CENTROSOMAL PROTEIN 2"/>
    <property type="match status" value="1"/>
</dbReference>
<gene>
    <name evidence="3" type="ORF">BJ878DRAFT_419084</name>
</gene>
<reference evidence="3" key="1">
    <citation type="journal article" date="2021" name="IMA Fungus">
        <title>Genomic characterization of three marine fungi, including Emericellopsis atlantica sp. nov. with signatures of a generalist lifestyle and marine biomass degradation.</title>
        <authorList>
            <person name="Hagestad O.C."/>
            <person name="Hou L."/>
            <person name="Andersen J.H."/>
            <person name="Hansen E.H."/>
            <person name="Altermark B."/>
            <person name="Li C."/>
            <person name="Kuhnert E."/>
            <person name="Cox R.J."/>
            <person name="Crous P.W."/>
            <person name="Spatafora J.W."/>
            <person name="Lail K."/>
            <person name="Amirebrahimi M."/>
            <person name="Lipzen A."/>
            <person name="Pangilinan J."/>
            <person name="Andreopoulos W."/>
            <person name="Hayes R.D."/>
            <person name="Ng V."/>
            <person name="Grigoriev I.V."/>
            <person name="Jackson S.A."/>
            <person name="Sutton T.D.S."/>
            <person name="Dobson A.D.W."/>
            <person name="Rama T."/>
        </authorList>
    </citation>
    <scope>NUCLEOTIDE SEQUENCE</scope>
    <source>
        <strain evidence="3">TRa3180A</strain>
    </source>
</reference>
<evidence type="ECO:0000313" key="4">
    <source>
        <dbReference type="Proteomes" id="UP000887226"/>
    </source>
</evidence>
<dbReference type="InterPro" id="IPR003961">
    <property type="entry name" value="FN3_dom"/>
</dbReference>
<dbReference type="SUPFAM" id="SSF49265">
    <property type="entry name" value="Fibronectin type III"/>
    <property type="match status" value="1"/>
</dbReference>
<dbReference type="Pfam" id="PF00041">
    <property type="entry name" value="fn3"/>
    <property type="match status" value="1"/>
</dbReference>
<organism evidence="3 4">
    <name type="scientific">Calycina marina</name>
    <dbReference type="NCBI Taxonomy" id="1763456"/>
    <lineage>
        <taxon>Eukaryota</taxon>
        <taxon>Fungi</taxon>
        <taxon>Dikarya</taxon>
        <taxon>Ascomycota</taxon>
        <taxon>Pezizomycotina</taxon>
        <taxon>Leotiomycetes</taxon>
        <taxon>Helotiales</taxon>
        <taxon>Pezizellaceae</taxon>
        <taxon>Calycina</taxon>
    </lineage>
</organism>
<feature type="compositionally biased region" description="Polar residues" evidence="1">
    <location>
        <begin position="914"/>
        <end position="965"/>
    </location>
</feature>
<sequence>MVFVQSLVTYTALIWILNRALQTIWKPVPELISILGYDVPEAPSVFLAGIKADAVTLHWTRPGSNKPVVKYMIQINGVNIGDSDKKETAITVTGLKPGHFYNIRVIAVGTNNFQAGSGVLRLRTYGRDGRPRLANGRIPSNLSIEDQQNGALADSSDESTAVGTQPAGLEPATVPEGISSASRDVVSAHAGQRRNTGGRKHSPSSAAADQAALAALIEKEPEETMEKLTERFESIRKETEELNEQGSKDMEESKRQLNELMTEKEEKKLSLKEREEASEKLKKEVNYQERANRQAQNRKSQAEKSFREKQLERTKMQQDMARWGKEIEDMKSQRGCWKKAKIKMEEDKEVKADGFRAMIAKEHSTLEELEDDIREKGLRLKELEEERKSLLGAQDNDERQANDAATAQSDREYESWYGEHRKELFAKLNHLRSCEMEMQKLHETLKDLQARNQHMPMINLGGSSGVDFDPTGSGKAKSRRPRHQQSRINTFASAGHSNIELQYATTYSNTDSPSFAPGLYFHHNSNESAMVPLSEHMRDMNEADREFLTAGAPLSPTAHSLLPSNIFADDDLPSTGSDSRSFGPALPTATVDDDVQSPASSSRSPSPVSSPHNSSQNLALYGVTSDPEYDIDRHSRTSPRGTFGMARSSNASEQAPPHRFGNMKDMFTRARGKTMQDGPALGSLKHGQSQSFPRSTDEPGASGNRPRRISFSAGFNMPSFLTGRSTGDGNAPAPARGTEARRRRPFNIFNSSIDDSSATCSDHDPSSPRPVSIASDLPRPSSDSAPFGWGPAADGNLMNRASPLATNWSVHAPPTWSRNPSRRPSIQHGSTTALPSGLVSDDDDILTPADLLAGPTSPTPIGIIGRPSSSHNPLTPRLNPAAPDFRAIINTVNPFSSKSDKGKGKAQGKEKSAESLTSTHSPTESRQDNGSILSQNSMAESQESLERTTSSNGTSEPYFSNSYKHTSFKNKPRSKTSSGSFGPFSWMIGSSVTNSESTPRDGIDEAGEEPGRSSHTGSPMLGAGKWMGKGKEKTPGTPKEGGRMSWSRFRIKDKKGRESLEVDRSDAEAAFTEDERIKVADFSSPYKN</sequence>
<feature type="compositionally biased region" description="Basic and acidic residues" evidence="1">
    <location>
        <begin position="898"/>
        <end position="913"/>
    </location>
</feature>
<feature type="compositionally biased region" description="Polar residues" evidence="1">
    <location>
        <begin position="748"/>
        <end position="760"/>
    </location>
</feature>
<dbReference type="PANTHER" id="PTHR23159:SF31">
    <property type="entry name" value="CENTROSOME-ASSOCIATED PROTEIN CEP250 ISOFORM X1"/>
    <property type="match status" value="1"/>
</dbReference>
<dbReference type="EMBL" id="MU253844">
    <property type="protein sequence ID" value="KAG9245489.1"/>
    <property type="molecule type" value="Genomic_DNA"/>
</dbReference>
<dbReference type="InterPro" id="IPR013783">
    <property type="entry name" value="Ig-like_fold"/>
</dbReference>
<feature type="compositionally biased region" description="Polar residues" evidence="1">
    <location>
        <begin position="816"/>
        <end position="834"/>
    </location>
</feature>
<feature type="compositionally biased region" description="Basic and acidic residues" evidence="1">
    <location>
        <begin position="240"/>
        <end position="292"/>
    </location>
</feature>
<feature type="region of interest" description="Disordered" evidence="1">
    <location>
        <begin position="811"/>
        <end position="1068"/>
    </location>
</feature>
<feature type="compositionally biased region" description="Low complexity" evidence="1">
    <location>
        <begin position="597"/>
        <end position="615"/>
    </location>
</feature>
<dbReference type="Proteomes" id="UP000887226">
    <property type="component" value="Unassembled WGS sequence"/>
</dbReference>